<feature type="transmembrane region" description="Helical" evidence="1">
    <location>
        <begin position="113"/>
        <end position="132"/>
    </location>
</feature>
<evidence type="ECO:0000256" key="1">
    <source>
        <dbReference type="SAM" id="Phobius"/>
    </source>
</evidence>
<reference evidence="2 3" key="1">
    <citation type="submission" date="2015-01" db="EMBL/GenBank/DDBJ databases">
        <title>Evolution of Trichinella species and genotypes.</title>
        <authorList>
            <person name="Korhonen P.K."/>
            <person name="Edoardo P."/>
            <person name="Giuseppe L.R."/>
            <person name="Gasser R.B."/>
        </authorList>
    </citation>
    <scope>NUCLEOTIDE SEQUENCE [LARGE SCALE GENOMIC DNA]</scope>
    <source>
        <strain evidence="2">ISS176</strain>
    </source>
</reference>
<proteinExistence type="predicted"/>
<organism evidence="2 3">
    <name type="scientific">Trichinella pseudospiralis</name>
    <name type="common">Parasitic roundworm</name>
    <dbReference type="NCBI Taxonomy" id="6337"/>
    <lineage>
        <taxon>Eukaryota</taxon>
        <taxon>Metazoa</taxon>
        <taxon>Ecdysozoa</taxon>
        <taxon>Nematoda</taxon>
        <taxon>Enoplea</taxon>
        <taxon>Dorylaimia</taxon>
        <taxon>Trichinellida</taxon>
        <taxon>Trichinellidae</taxon>
        <taxon>Trichinella</taxon>
    </lineage>
</organism>
<keyword evidence="1" id="KW-0812">Transmembrane</keyword>
<evidence type="ECO:0000313" key="3">
    <source>
        <dbReference type="Proteomes" id="UP000054826"/>
    </source>
</evidence>
<accession>A0A0V1K3Y5</accession>
<dbReference type="EMBL" id="JYDV01000018">
    <property type="protein sequence ID" value="KRZ41936.1"/>
    <property type="molecule type" value="Genomic_DNA"/>
</dbReference>
<name>A0A0V1K3Y5_TRIPS</name>
<comment type="caution">
    <text evidence="2">The sequence shown here is derived from an EMBL/GenBank/DDBJ whole genome shotgun (WGS) entry which is preliminary data.</text>
</comment>
<keyword evidence="1" id="KW-1133">Transmembrane helix</keyword>
<dbReference type="AlphaFoldDB" id="A0A0V1K3Y5"/>
<feature type="transmembrane region" description="Helical" evidence="1">
    <location>
        <begin position="66"/>
        <end position="93"/>
    </location>
</feature>
<sequence length="139" mass="15833">MNEYETASLTLKHIDVQMMEDLKIFTSNGDGMRNSFANVKVKWIFVLKTNNDWAASQSHMALKAGCCVLAFPFCVSCFAYHETILFMMFKFSIDHYYKLTLNGMSTVVRSDDAEVLLCIICSSPFCGFYIILKNHQPEG</sequence>
<evidence type="ECO:0000313" key="2">
    <source>
        <dbReference type="EMBL" id="KRZ41936.1"/>
    </source>
</evidence>
<keyword evidence="1" id="KW-0472">Membrane</keyword>
<gene>
    <name evidence="2" type="ORF">T4C_6473</name>
</gene>
<dbReference type="Proteomes" id="UP000054826">
    <property type="component" value="Unassembled WGS sequence"/>
</dbReference>
<protein>
    <submittedName>
        <fullName evidence="2">Uncharacterized protein</fullName>
    </submittedName>
</protein>